<accession>A0A7S0CV67</accession>
<keyword evidence="1" id="KW-0812">Transmembrane</keyword>
<dbReference type="EMBL" id="HBEM01004335">
    <property type="protein sequence ID" value="CAD8434373.1"/>
    <property type="molecule type" value="Transcribed_RNA"/>
</dbReference>
<name>A0A7S0CV67_9EUKA</name>
<feature type="transmembrane region" description="Helical" evidence="1">
    <location>
        <begin position="33"/>
        <end position="56"/>
    </location>
</feature>
<keyword evidence="1" id="KW-0472">Membrane</keyword>
<reference evidence="2" key="1">
    <citation type="submission" date="2021-01" db="EMBL/GenBank/DDBJ databases">
        <authorList>
            <person name="Corre E."/>
            <person name="Pelletier E."/>
            <person name="Niang G."/>
            <person name="Scheremetjew M."/>
            <person name="Finn R."/>
            <person name="Kale V."/>
            <person name="Holt S."/>
            <person name="Cochrane G."/>
            <person name="Meng A."/>
            <person name="Brown T."/>
            <person name="Cohen L."/>
        </authorList>
    </citation>
    <scope>NUCLEOTIDE SEQUENCE</scope>
    <source>
        <strain evidence="2">CCMP2058</strain>
    </source>
</reference>
<organism evidence="2">
    <name type="scientific">Amorphochlora amoebiformis</name>
    <dbReference type="NCBI Taxonomy" id="1561963"/>
    <lineage>
        <taxon>Eukaryota</taxon>
        <taxon>Sar</taxon>
        <taxon>Rhizaria</taxon>
        <taxon>Cercozoa</taxon>
        <taxon>Chlorarachniophyceae</taxon>
        <taxon>Amorphochlora</taxon>
    </lineage>
</organism>
<protein>
    <submittedName>
        <fullName evidence="2">Uncharacterized protein</fullName>
    </submittedName>
</protein>
<evidence type="ECO:0000256" key="1">
    <source>
        <dbReference type="SAM" id="Phobius"/>
    </source>
</evidence>
<evidence type="ECO:0000313" key="2">
    <source>
        <dbReference type="EMBL" id="CAD8434373.1"/>
    </source>
</evidence>
<sequence length="123" mass="14608">MHRSLSRLSKRIRPSVKTAEVRRMKMQNFRKKTIIFLIVWPLVALFGVPMFLWTGYVQARSRESYSKAADAHAVRFNLRMEFNQYGHIVFILVVLYLNYNEFPLVKKFLSTFGGFIRLVYGRK</sequence>
<keyword evidence="1" id="KW-1133">Transmembrane helix</keyword>
<gene>
    <name evidence="2" type="ORF">LAMO00422_LOCUS3042</name>
</gene>
<proteinExistence type="predicted"/>
<dbReference type="AlphaFoldDB" id="A0A7S0CV67"/>
<feature type="transmembrane region" description="Helical" evidence="1">
    <location>
        <begin position="82"/>
        <end position="99"/>
    </location>
</feature>